<dbReference type="InterPro" id="IPR015943">
    <property type="entry name" value="WD40/YVTN_repeat-like_dom_sf"/>
</dbReference>
<dbReference type="Gene3D" id="2.130.10.10">
    <property type="entry name" value="YVTN repeat-like/Quinoprotein amine dehydrogenase"/>
    <property type="match status" value="1"/>
</dbReference>
<organism evidence="2 3">
    <name type="scientific">Phialocephala subalpina</name>
    <dbReference type="NCBI Taxonomy" id="576137"/>
    <lineage>
        <taxon>Eukaryota</taxon>
        <taxon>Fungi</taxon>
        <taxon>Dikarya</taxon>
        <taxon>Ascomycota</taxon>
        <taxon>Pezizomycotina</taxon>
        <taxon>Leotiomycetes</taxon>
        <taxon>Helotiales</taxon>
        <taxon>Mollisiaceae</taxon>
        <taxon>Phialocephala</taxon>
        <taxon>Phialocephala fortinii species complex</taxon>
    </lineage>
</organism>
<dbReference type="SUPFAM" id="SSF50969">
    <property type="entry name" value="YVTN repeat-like/Quinoprotein amine dehydrogenase"/>
    <property type="match status" value="1"/>
</dbReference>
<proteinExistence type="predicted"/>
<keyword evidence="3" id="KW-1185">Reference proteome</keyword>
<keyword evidence="1" id="KW-0732">Signal</keyword>
<evidence type="ECO:0000313" key="2">
    <source>
        <dbReference type="EMBL" id="CZR58019.1"/>
    </source>
</evidence>
<dbReference type="OrthoDB" id="3592093at2759"/>
<feature type="chain" id="PRO_5012860483" evidence="1">
    <location>
        <begin position="17"/>
        <end position="337"/>
    </location>
</feature>
<dbReference type="Proteomes" id="UP000184330">
    <property type="component" value="Unassembled WGS sequence"/>
</dbReference>
<dbReference type="EMBL" id="FJOG01000011">
    <property type="protein sequence ID" value="CZR58019.1"/>
    <property type="molecule type" value="Genomic_DNA"/>
</dbReference>
<evidence type="ECO:0000256" key="1">
    <source>
        <dbReference type="SAM" id="SignalP"/>
    </source>
</evidence>
<sequence length="337" mass="35425">MRLTILLSLLPSVALAGPYSLTKIIPWIPANTGAYDGSTINNGTYYLSDLQNGVVRVVDVASATEITRIGDFVGLNSISGHIGRDSSGPSGMIAVPDRNELYVGDGDGTVKVIDLKTNTILASIDLSVNKRADELGYDAAQRVVAVTAPDITIPTLFFISVTTRQVIANLTFPDATDGIEVPSWNAQDGNWYLSIPSSVTNPGGEIAAVDPKSFKVVRTVAEPPCNSAGTAFGAPHSHVLFLGCSQNSYFELNNTSSYIISTSSGKVVSTVKDVVGSDQIAYSQNLNLFFASAARNRASGGSSDPILAIVDAERGNVVQSIVTDNVTAHAVAVDEIE</sequence>
<name>A0A1L7WZ17_9HELO</name>
<dbReference type="AlphaFoldDB" id="A0A1L7WZ17"/>
<gene>
    <name evidence="2" type="ORF">PAC_07909</name>
</gene>
<evidence type="ECO:0000313" key="3">
    <source>
        <dbReference type="Proteomes" id="UP000184330"/>
    </source>
</evidence>
<accession>A0A1L7WZ17</accession>
<protein>
    <submittedName>
        <fullName evidence="2">Uncharacterized protein</fullName>
    </submittedName>
</protein>
<reference evidence="2 3" key="1">
    <citation type="submission" date="2016-03" db="EMBL/GenBank/DDBJ databases">
        <authorList>
            <person name="Ploux O."/>
        </authorList>
    </citation>
    <scope>NUCLEOTIDE SEQUENCE [LARGE SCALE GENOMIC DNA]</scope>
    <source>
        <strain evidence="2 3">UAMH 11012</strain>
    </source>
</reference>
<feature type="signal peptide" evidence="1">
    <location>
        <begin position="1"/>
        <end position="16"/>
    </location>
</feature>
<dbReference type="InterPro" id="IPR011044">
    <property type="entry name" value="Quino_amine_DH_bsu"/>
</dbReference>